<evidence type="ECO:0000256" key="4">
    <source>
        <dbReference type="ARBA" id="ARBA00022670"/>
    </source>
</evidence>
<organism evidence="15 16">
    <name type="scientific">Entomortierella parvispora</name>
    <dbReference type="NCBI Taxonomy" id="205924"/>
    <lineage>
        <taxon>Eukaryota</taxon>
        <taxon>Fungi</taxon>
        <taxon>Fungi incertae sedis</taxon>
        <taxon>Mucoromycota</taxon>
        <taxon>Mortierellomycotina</taxon>
        <taxon>Mortierellomycetes</taxon>
        <taxon>Mortierellales</taxon>
        <taxon>Mortierellaceae</taxon>
        <taxon>Entomortierella</taxon>
    </lineage>
</organism>
<dbReference type="Pfam" id="PF00082">
    <property type="entry name" value="Peptidase_S8"/>
    <property type="match status" value="1"/>
</dbReference>
<feature type="active site" description="Charge relay system" evidence="8 9">
    <location>
        <position position="147"/>
    </location>
</feature>
<comment type="similarity">
    <text evidence="1 9 10">Belongs to the peptidase S8 family.</text>
</comment>
<dbReference type="PRINTS" id="PR00723">
    <property type="entry name" value="SUBTILISIN"/>
</dbReference>
<dbReference type="InterPro" id="IPR036852">
    <property type="entry name" value="Peptidase_S8/S53_dom_sf"/>
</dbReference>
<dbReference type="InterPro" id="IPR003137">
    <property type="entry name" value="PA_domain"/>
</dbReference>
<dbReference type="SUPFAM" id="SSF52743">
    <property type="entry name" value="Subtilisin-like"/>
    <property type="match status" value="1"/>
</dbReference>
<feature type="chain" id="PRO_5040175349" description="Peptidase S8/S53 domain-containing protein" evidence="11">
    <location>
        <begin position="20"/>
        <end position="864"/>
    </location>
</feature>
<dbReference type="AlphaFoldDB" id="A0A9P3HKT3"/>
<evidence type="ECO:0000259" key="12">
    <source>
        <dbReference type="Pfam" id="PF00082"/>
    </source>
</evidence>
<gene>
    <name evidence="15" type="ORF">EMPS_10769</name>
</gene>
<dbReference type="InterPro" id="IPR000209">
    <property type="entry name" value="Peptidase_S8/S53_dom"/>
</dbReference>
<dbReference type="InterPro" id="IPR023828">
    <property type="entry name" value="Peptidase_S8_Ser-AS"/>
</dbReference>
<protein>
    <recommendedName>
        <fullName evidence="17">Peptidase S8/S53 domain-containing protein</fullName>
    </recommendedName>
</protein>
<evidence type="ECO:0000256" key="7">
    <source>
        <dbReference type="ARBA" id="ARBA00022825"/>
    </source>
</evidence>
<evidence type="ECO:0000256" key="8">
    <source>
        <dbReference type="PIRSR" id="PIRSR615500-1"/>
    </source>
</evidence>
<dbReference type="Gene3D" id="2.60.40.1710">
    <property type="entry name" value="Subtilisin-like superfamily"/>
    <property type="match status" value="1"/>
</dbReference>
<evidence type="ECO:0000256" key="9">
    <source>
        <dbReference type="PROSITE-ProRule" id="PRU01240"/>
    </source>
</evidence>
<evidence type="ECO:0008006" key="17">
    <source>
        <dbReference type="Google" id="ProtNLM"/>
    </source>
</evidence>
<dbReference type="PROSITE" id="PS00138">
    <property type="entry name" value="SUBTILASE_SER"/>
    <property type="match status" value="1"/>
</dbReference>
<evidence type="ECO:0000256" key="10">
    <source>
        <dbReference type="RuleBase" id="RU003355"/>
    </source>
</evidence>
<dbReference type="GO" id="GO:0004252">
    <property type="term" value="F:serine-type endopeptidase activity"/>
    <property type="evidence" value="ECO:0007669"/>
    <property type="project" value="UniProtKB-UniRule"/>
</dbReference>
<dbReference type="InterPro" id="IPR015500">
    <property type="entry name" value="Peptidase_S8_subtilisin-rel"/>
</dbReference>
<accession>A0A9P3HKT3</accession>
<evidence type="ECO:0000259" key="14">
    <source>
        <dbReference type="Pfam" id="PF06280"/>
    </source>
</evidence>
<dbReference type="PROSITE" id="PS00136">
    <property type="entry name" value="SUBTILASE_ASP"/>
    <property type="match status" value="1"/>
</dbReference>
<dbReference type="GO" id="GO:0005615">
    <property type="term" value="C:extracellular space"/>
    <property type="evidence" value="ECO:0007669"/>
    <property type="project" value="TreeGrafter"/>
</dbReference>
<dbReference type="GO" id="GO:0006508">
    <property type="term" value="P:proteolysis"/>
    <property type="evidence" value="ECO:0007669"/>
    <property type="project" value="UniProtKB-KW"/>
</dbReference>
<dbReference type="InterPro" id="IPR023827">
    <property type="entry name" value="Peptidase_S8_Asp-AS"/>
</dbReference>
<name>A0A9P3HKT3_9FUNG</name>
<feature type="domain" description="C5a peptidase/Subtilisin-like protease SBT2-like Fn3-like" evidence="14">
    <location>
        <begin position="606"/>
        <end position="712"/>
    </location>
</feature>
<evidence type="ECO:0000256" key="5">
    <source>
        <dbReference type="ARBA" id="ARBA00022729"/>
    </source>
</evidence>
<keyword evidence="6 9" id="KW-0378">Hydrolase</keyword>
<evidence type="ECO:0000313" key="15">
    <source>
        <dbReference type="EMBL" id="GJJ78410.1"/>
    </source>
</evidence>
<keyword evidence="3" id="KW-0964">Secreted</keyword>
<dbReference type="PANTHER" id="PTHR43806:SF66">
    <property type="entry name" value="SERIN ENDOPEPTIDASE"/>
    <property type="match status" value="1"/>
</dbReference>
<keyword evidence="5 11" id="KW-0732">Signal</keyword>
<proteinExistence type="inferred from homology"/>
<evidence type="ECO:0000256" key="1">
    <source>
        <dbReference type="ARBA" id="ARBA00011073"/>
    </source>
</evidence>
<keyword evidence="16" id="KW-1185">Reference proteome</keyword>
<feature type="domain" description="Peptidase S8/S53" evidence="12">
    <location>
        <begin position="138"/>
        <end position="580"/>
    </location>
</feature>
<dbReference type="EMBL" id="BQFW01000015">
    <property type="protein sequence ID" value="GJJ78410.1"/>
    <property type="molecule type" value="Genomic_DNA"/>
</dbReference>
<dbReference type="Pfam" id="PF02225">
    <property type="entry name" value="PA"/>
    <property type="match status" value="1"/>
</dbReference>
<feature type="domain" description="PA" evidence="13">
    <location>
        <begin position="377"/>
        <end position="454"/>
    </location>
</feature>
<dbReference type="Gene3D" id="3.50.30.30">
    <property type="match status" value="1"/>
</dbReference>
<dbReference type="Gene3D" id="3.40.50.200">
    <property type="entry name" value="Peptidase S8/S53 domain"/>
    <property type="match status" value="2"/>
</dbReference>
<feature type="signal peptide" evidence="11">
    <location>
        <begin position="1"/>
        <end position="19"/>
    </location>
</feature>
<evidence type="ECO:0000256" key="2">
    <source>
        <dbReference type="ARBA" id="ARBA00022512"/>
    </source>
</evidence>
<dbReference type="CDD" id="cd07489">
    <property type="entry name" value="Peptidases_S8_5"/>
    <property type="match status" value="1"/>
</dbReference>
<keyword evidence="2" id="KW-0134">Cell wall</keyword>
<feature type="active site" description="Charge relay system" evidence="8 9">
    <location>
        <position position="205"/>
    </location>
</feature>
<dbReference type="Pfam" id="PF06280">
    <property type="entry name" value="fn3_5"/>
    <property type="match status" value="1"/>
</dbReference>
<evidence type="ECO:0000259" key="13">
    <source>
        <dbReference type="Pfam" id="PF02225"/>
    </source>
</evidence>
<keyword evidence="7 9" id="KW-0720">Serine protease</keyword>
<dbReference type="InterPro" id="IPR022398">
    <property type="entry name" value="Peptidase_S8_His-AS"/>
</dbReference>
<dbReference type="SUPFAM" id="SSF52025">
    <property type="entry name" value="PA domain"/>
    <property type="match status" value="1"/>
</dbReference>
<comment type="caution">
    <text evidence="15">The sequence shown here is derived from an EMBL/GenBank/DDBJ whole genome shotgun (WGS) entry which is preliminary data.</text>
</comment>
<dbReference type="Proteomes" id="UP000827284">
    <property type="component" value="Unassembled WGS sequence"/>
</dbReference>
<dbReference type="InterPro" id="IPR046450">
    <property type="entry name" value="PA_dom_sf"/>
</dbReference>
<dbReference type="PROSITE" id="PS00137">
    <property type="entry name" value="SUBTILASE_HIS"/>
    <property type="match status" value="1"/>
</dbReference>
<dbReference type="GO" id="GO:0016020">
    <property type="term" value="C:membrane"/>
    <property type="evidence" value="ECO:0007669"/>
    <property type="project" value="InterPro"/>
</dbReference>
<dbReference type="OrthoDB" id="10256524at2759"/>
<feature type="active site" description="Charge relay system" evidence="8 9">
    <location>
        <position position="526"/>
    </location>
</feature>
<evidence type="ECO:0000256" key="6">
    <source>
        <dbReference type="ARBA" id="ARBA00022801"/>
    </source>
</evidence>
<dbReference type="PROSITE" id="PS51892">
    <property type="entry name" value="SUBTILASE"/>
    <property type="match status" value="1"/>
</dbReference>
<dbReference type="PANTHER" id="PTHR43806">
    <property type="entry name" value="PEPTIDASE S8"/>
    <property type="match status" value="1"/>
</dbReference>
<dbReference type="InterPro" id="IPR034187">
    <property type="entry name" value="Peptidases_S8_5"/>
</dbReference>
<dbReference type="InterPro" id="IPR010435">
    <property type="entry name" value="C5a/SBT2-like_Fn3"/>
</dbReference>
<evidence type="ECO:0000256" key="3">
    <source>
        <dbReference type="ARBA" id="ARBA00022525"/>
    </source>
</evidence>
<reference evidence="15" key="2">
    <citation type="journal article" date="2022" name="Microbiol. Resour. Announc.">
        <title>Whole-Genome Sequence of Entomortierella parvispora E1425, a Mucoromycotan Fungus Associated with Burkholderiaceae-Related Endosymbiotic Bacteria.</title>
        <authorList>
            <person name="Herlambang A."/>
            <person name="Guo Y."/>
            <person name="Takashima Y."/>
            <person name="Narisawa K."/>
            <person name="Ohta H."/>
            <person name="Nishizawa T."/>
        </authorList>
    </citation>
    <scope>NUCLEOTIDE SEQUENCE</scope>
    <source>
        <strain evidence="15">E1425</strain>
    </source>
</reference>
<reference evidence="15" key="1">
    <citation type="submission" date="2021-11" db="EMBL/GenBank/DDBJ databases">
        <authorList>
            <person name="Herlambang A."/>
            <person name="Guo Y."/>
            <person name="Takashima Y."/>
            <person name="Nishizawa T."/>
        </authorList>
    </citation>
    <scope>NUCLEOTIDE SEQUENCE</scope>
    <source>
        <strain evidence="15">E1425</strain>
    </source>
</reference>
<evidence type="ECO:0000313" key="16">
    <source>
        <dbReference type="Proteomes" id="UP000827284"/>
    </source>
</evidence>
<evidence type="ECO:0000256" key="11">
    <source>
        <dbReference type="SAM" id="SignalP"/>
    </source>
</evidence>
<keyword evidence="4 9" id="KW-0645">Protease</keyword>
<sequence length="864" mass="90993">MKITSTILSILAAASLVSAGKFHQVKPGKTNIVPNAYIIEYHEGFTHADAHNGLKTHAVDYKVRNEYKIFNGASITVHSEHDGHALANVPGVKNVWHVSVYDMPKSQKVTAKATDPASISDHHMTGVNVLHDKYKLTGKGIKVGVIDTGIDYNHPAFAAKGANKGCFARYGKNCRIAHGWDFVGDDYNGGNTPKADADPMDCAGHGSHVAGIIGGNALDIKVSPKPPQPFVGVAPEVTFGAYRIFGCKGGTGDDVILAAMELAFNDGMDVINMSLGGGSAYKENPTAALAETLIARGMSLAAAAGNDGANGVWMVSDSGLGDHATSVASFDNLYVWYQTLGYGGKQMPFSVSDTWGKQIHLDNTLPLVPLLDKSGKILDGCDPAQYTANGSVKGKIVVALGDVTRCKSGGRGANAQKAGAAAMVVISDDAGIDALGGVPGLPMASISNADGLALLAAYAKNPKAPVTWSKEQIPVQIDNAGAPSGYSSFGLDGDLRSKPDVGAPGGNILSTYPLALGGYTVMSGTSMATPYIAGSHALYMQAKHAKLNGAVVRQAFKNTATISKNYKSKTFTSAAKQGAGLVNVLNAVLAEASITPDHIDLLDSVNFHKTVQITLKNTGKHTETFTLKNVPADGLISYQGNNTWPLANPVIEATSASVTFSQNKVKIPGGKSAKITLHFKEPKTKSLFPMYSGFVVATPKTKGAVAVHVPYTGIKGDIRKVPIMDTDHGFPMAFLADNNGQLSDVPKGAFTYDLVKSFPAYAARFGSHTPNAEIRVHNAKDDSLVGFLNWGPNGRMPLADEDGNPVLIQFPWNGKVQASMNATAPSVTVPAGTYTVVFAQQHKFSKGVYPHDFEIFKMKPVTIA</sequence>
<dbReference type="InterPro" id="IPR050131">
    <property type="entry name" value="Peptidase_S8_subtilisin-like"/>
</dbReference>